<evidence type="ECO:0000256" key="11">
    <source>
        <dbReference type="SAM" id="SignalP"/>
    </source>
</evidence>
<organism evidence="12">
    <name type="scientific">Salvia dorisiana</name>
    <dbReference type="NCBI Taxonomy" id="933131"/>
    <lineage>
        <taxon>Eukaryota</taxon>
        <taxon>Viridiplantae</taxon>
        <taxon>Streptophyta</taxon>
        <taxon>Embryophyta</taxon>
        <taxon>Tracheophyta</taxon>
        <taxon>Spermatophyta</taxon>
        <taxon>Magnoliopsida</taxon>
        <taxon>eudicotyledons</taxon>
        <taxon>Gunneridae</taxon>
        <taxon>Pentapetalae</taxon>
        <taxon>asterids</taxon>
        <taxon>lamiids</taxon>
        <taxon>Lamiales</taxon>
        <taxon>Lamiaceae</taxon>
        <taxon>Nepetoideae</taxon>
        <taxon>Mentheae</taxon>
        <taxon>Salviinae</taxon>
        <taxon>Salvia</taxon>
        <taxon>Salvia subgen. Calosphace</taxon>
        <taxon>core Calosphace</taxon>
    </lineage>
</organism>
<dbReference type="EMBL" id="MH051319">
    <property type="protein sequence ID" value="QCF60510.1"/>
    <property type="molecule type" value="mRNA"/>
</dbReference>
<dbReference type="PROSITE" id="PS00086">
    <property type="entry name" value="CYTOCHROME_P450"/>
    <property type="match status" value="1"/>
</dbReference>
<evidence type="ECO:0000256" key="10">
    <source>
        <dbReference type="RuleBase" id="RU000461"/>
    </source>
</evidence>
<dbReference type="GO" id="GO:0016712">
    <property type="term" value="F:oxidoreductase activity, acting on paired donors, with incorporation or reduction of molecular oxygen, reduced flavin or flavoprotein as one donor, and incorporation of one atom of oxygen"/>
    <property type="evidence" value="ECO:0007669"/>
    <property type="project" value="UniProtKB-ARBA"/>
</dbReference>
<evidence type="ECO:0000256" key="8">
    <source>
        <dbReference type="ARBA" id="ARBA00023033"/>
    </source>
</evidence>
<evidence type="ECO:0000256" key="5">
    <source>
        <dbReference type="ARBA" id="ARBA00022723"/>
    </source>
</evidence>
<reference evidence="12" key="1">
    <citation type="journal article" date="2020" name="J. Exp. Bot.">
        <title>Novel routes towards bioplastics from plants: Elucidation of the methylperillate biosynthesis pathway from Salvia dorisiana trichomes.</title>
        <authorList>
            <person name="Jongedijk E."/>
            <person name="Muller S."/>
            <person name="van Dijk A.D.J."/>
            <person name="Schijlen E."/>
            <person name="Champagne A."/>
            <person name="Boutry M."/>
            <person name="Levisson M."/>
            <person name="van der Krol S."/>
            <person name="Bouwmeester H."/>
            <person name="Beekwilder J."/>
        </authorList>
    </citation>
    <scope>NUCLEOTIDE SEQUENCE</scope>
    <source>
        <tissue evidence="12">Leaf trichomes</tissue>
    </source>
</reference>
<evidence type="ECO:0000256" key="3">
    <source>
        <dbReference type="ARBA" id="ARBA00010617"/>
    </source>
</evidence>
<dbReference type="CDD" id="cd11072">
    <property type="entry name" value="CYP71-like"/>
    <property type="match status" value="1"/>
</dbReference>
<comment type="cofactor">
    <cofactor evidence="1 9">
        <name>heme</name>
        <dbReference type="ChEBI" id="CHEBI:30413"/>
    </cofactor>
</comment>
<evidence type="ECO:0000256" key="2">
    <source>
        <dbReference type="ARBA" id="ARBA00004167"/>
    </source>
</evidence>
<dbReference type="GO" id="GO:0020037">
    <property type="term" value="F:heme binding"/>
    <property type="evidence" value="ECO:0007669"/>
    <property type="project" value="InterPro"/>
</dbReference>
<gene>
    <name evidence="12" type="primary">CYP71A76v2</name>
</gene>
<feature type="binding site" description="axial binding residue" evidence="9">
    <location>
        <position position="435"/>
    </location>
    <ligand>
        <name>heme</name>
        <dbReference type="ChEBI" id="CHEBI:30413"/>
    </ligand>
    <ligandPart>
        <name>Fe</name>
        <dbReference type="ChEBI" id="CHEBI:18248"/>
    </ligandPart>
</feature>
<evidence type="ECO:0000256" key="7">
    <source>
        <dbReference type="ARBA" id="ARBA00023004"/>
    </source>
</evidence>
<name>A0A6G5RUA1_9LAMI</name>
<dbReference type="GO" id="GO:0005506">
    <property type="term" value="F:iron ion binding"/>
    <property type="evidence" value="ECO:0007669"/>
    <property type="project" value="InterPro"/>
</dbReference>
<feature type="chain" id="PRO_5026055750" evidence="11">
    <location>
        <begin position="24"/>
        <end position="495"/>
    </location>
</feature>
<dbReference type="PRINTS" id="PR00463">
    <property type="entry name" value="EP450I"/>
</dbReference>
<keyword evidence="6 10" id="KW-0560">Oxidoreductase</keyword>
<evidence type="ECO:0000256" key="1">
    <source>
        <dbReference type="ARBA" id="ARBA00001971"/>
    </source>
</evidence>
<keyword evidence="7 9" id="KW-0408">Iron</keyword>
<evidence type="ECO:0000256" key="4">
    <source>
        <dbReference type="ARBA" id="ARBA00022617"/>
    </source>
</evidence>
<proteinExistence type="evidence at transcript level"/>
<dbReference type="PANTHER" id="PTHR47955">
    <property type="entry name" value="CYTOCHROME P450 FAMILY 71 PROTEIN"/>
    <property type="match status" value="1"/>
</dbReference>
<dbReference type="PRINTS" id="PR00385">
    <property type="entry name" value="P450"/>
</dbReference>
<dbReference type="InterPro" id="IPR001128">
    <property type="entry name" value="Cyt_P450"/>
</dbReference>
<dbReference type="PANTHER" id="PTHR47955:SF15">
    <property type="entry name" value="CYTOCHROME P450 71A2-LIKE"/>
    <property type="match status" value="1"/>
</dbReference>
<dbReference type="GO" id="GO:0016020">
    <property type="term" value="C:membrane"/>
    <property type="evidence" value="ECO:0007669"/>
    <property type="project" value="UniProtKB-SubCell"/>
</dbReference>
<protein>
    <submittedName>
        <fullName evidence="12">Limonene-7-hydroxylase</fullName>
    </submittedName>
</protein>
<evidence type="ECO:0000256" key="6">
    <source>
        <dbReference type="ARBA" id="ARBA00023002"/>
    </source>
</evidence>
<comment type="subcellular location">
    <subcellularLocation>
        <location evidence="2">Membrane</location>
        <topology evidence="2">Single-pass membrane protein</topology>
    </subcellularLocation>
</comment>
<comment type="similarity">
    <text evidence="3 10">Belongs to the cytochrome P450 family.</text>
</comment>
<evidence type="ECO:0000313" key="12">
    <source>
        <dbReference type="EMBL" id="QCF60510.1"/>
    </source>
</evidence>
<dbReference type="GO" id="GO:0016114">
    <property type="term" value="P:terpenoid biosynthetic process"/>
    <property type="evidence" value="ECO:0007669"/>
    <property type="project" value="UniProtKB-ARBA"/>
</dbReference>
<feature type="signal peptide" evidence="11">
    <location>
        <begin position="1"/>
        <end position="23"/>
    </location>
</feature>
<dbReference type="SUPFAM" id="SSF48264">
    <property type="entry name" value="Cytochrome P450"/>
    <property type="match status" value="1"/>
</dbReference>
<dbReference type="InterPro" id="IPR002401">
    <property type="entry name" value="Cyt_P450_E_grp-I"/>
</dbReference>
<accession>A0A6G5RUA1</accession>
<keyword evidence="5 9" id="KW-0479">Metal-binding</keyword>
<sequence length="495" mass="55915">MAALLLLISFMFLVLFFFKKSPSTKRLPPSPLKLPIIGNIYLAGSLPHRSFQSLSKRYGEVMLLHFGSKPVVVASSANAAREIMKNQDLIFASRPRLSFIDRFFYGGRDVAFAAYGDSWRKGRSMCVLHLFSSKRVQSFRPIRDEETSLMIEKIKRSSPSVVNLSEMFMSLTNDVVSRAVLGRTYGGDDDGEKNFNQILKKIVEILQSYNVGDFVAWLGWINRVNGVEAQVEKIFEMTDEFMEALLREYRDKKSSGDAVVNFADALLELQGESKDSDPVEDDVIKALILDTFAAGTDTTFTALEWTMAELIRNPRTMKLLQKEVREVARNKNGIDINEDDLEKMPYLKAVSKESLRLHPPLPLALPRELNQDTNLLGYDIPRGALVLVNCWAISRDPLLWENPNEFRPERFFDSSIDYKGLHFEMVPFGAGRRGCPGIAFAMSMYELAVSRLVKEFDFGLPNGVREEDLDMTEAPGFVVHKKSPLLVVATPRASL</sequence>
<keyword evidence="11" id="KW-0732">Signal</keyword>
<dbReference type="AlphaFoldDB" id="A0A6G5RUA1"/>
<keyword evidence="8 10" id="KW-0503">Monooxygenase</keyword>
<dbReference type="FunFam" id="1.10.630.10:FF:000011">
    <property type="entry name" value="Cytochrome P450 83B1"/>
    <property type="match status" value="1"/>
</dbReference>
<dbReference type="InterPro" id="IPR017972">
    <property type="entry name" value="Cyt_P450_CS"/>
</dbReference>
<keyword evidence="4 9" id="KW-0349">Heme</keyword>
<evidence type="ECO:0000256" key="9">
    <source>
        <dbReference type="PIRSR" id="PIRSR602401-1"/>
    </source>
</evidence>
<dbReference type="InterPro" id="IPR036396">
    <property type="entry name" value="Cyt_P450_sf"/>
</dbReference>
<dbReference type="Pfam" id="PF00067">
    <property type="entry name" value="p450"/>
    <property type="match status" value="1"/>
</dbReference>
<dbReference type="Gene3D" id="1.10.630.10">
    <property type="entry name" value="Cytochrome P450"/>
    <property type="match status" value="1"/>
</dbReference>